<accession>A0A1A8MV02</accession>
<protein>
    <submittedName>
        <fullName evidence="2">Uncharacterized protein</fullName>
    </submittedName>
</protein>
<proteinExistence type="predicted"/>
<keyword evidence="1" id="KW-0175">Coiled coil</keyword>
<organism evidence="2">
    <name type="scientific">Nothobranchius pienaari</name>
    <dbReference type="NCBI Taxonomy" id="704102"/>
    <lineage>
        <taxon>Eukaryota</taxon>
        <taxon>Metazoa</taxon>
        <taxon>Chordata</taxon>
        <taxon>Craniata</taxon>
        <taxon>Vertebrata</taxon>
        <taxon>Euteleostomi</taxon>
        <taxon>Actinopterygii</taxon>
        <taxon>Neopterygii</taxon>
        <taxon>Teleostei</taxon>
        <taxon>Neoteleostei</taxon>
        <taxon>Acanthomorphata</taxon>
        <taxon>Ovalentaria</taxon>
        <taxon>Atherinomorphae</taxon>
        <taxon>Cyprinodontiformes</taxon>
        <taxon>Nothobranchiidae</taxon>
        <taxon>Nothobranchius</taxon>
    </lineage>
</organism>
<evidence type="ECO:0000256" key="1">
    <source>
        <dbReference type="SAM" id="Coils"/>
    </source>
</evidence>
<reference evidence="2" key="2">
    <citation type="submission" date="2016-06" db="EMBL/GenBank/DDBJ databases">
        <title>The genome of a short-lived fish provides insights into sex chromosome evolution and the genetic control of aging.</title>
        <authorList>
            <person name="Reichwald K."/>
            <person name="Felder M."/>
            <person name="Petzold A."/>
            <person name="Koch P."/>
            <person name="Groth M."/>
            <person name="Platzer M."/>
        </authorList>
    </citation>
    <scope>NUCLEOTIDE SEQUENCE</scope>
    <source>
        <tissue evidence="2">Brain</tissue>
    </source>
</reference>
<sequence>MPGGRAGGRGKDMATEDLEEIKRSLNFMSGELSKVTSQQDRLLRLMEEVKELKILLTEKDKKISALEQRVDELEQYTRREDLVIMGLETRHRSYAKAVANHDSAEDASDKELETLEQQVVTFLHSKNITIQRDAISICHALPKKFEKAKPTIIVRFTSRKQRNSVLLQANKLRGTNVYINEHLTKKNGTIAREARMLKKQKKIVATWTRNGSVWIREQEGSQAKIIKELGELEKFNKQ</sequence>
<dbReference type="AlphaFoldDB" id="A0A1A8MV02"/>
<feature type="coiled-coil region" evidence="1">
    <location>
        <begin position="35"/>
        <end position="76"/>
    </location>
</feature>
<evidence type="ECO:0000313" key="2">
    <source>
        <dbReference type="EMBL" id="SBR60673.1"/>
    </source>
</evidence>
<name>A0A1A8MV02_9TELE</name>
<gene>
    <name evidence="2" type="primary">Nfu_g_1_016986</name>
</gene>
<reference evidence="2" key="1">
    <citation type="submission" date="2016-05" db="EMBL/GenBank/DDBJ databases">
        <authorList>
            <person name="Lavstsen T."/>
            <person name="Jespersen J.S."/>
        </authorList>
    </citation>
    <scope>NUCLEOTIDE SEQUENCE</scope>
    <source>
        <tissue evidence="2">Brain</tissue>
    </source>
</reference>
<dbReference type="EMBL" id="HAEF01019514">
    <property type="protein sequence ID" value="SBR60673.1"/>
    <property type="molecule type" value="Transcribed_RNA"/>
</dbReference>